<dbReference type="SUPFAM" id="SSF49503">
    <property type="entry name" value="Cupredoxins"/>
    <property type="match status" value="3"/>
</dbReference>
<dbReference type="Pfam" id="PF00394">
    <property type="entry name" value="Cu-oxidase"/>
    <property type="match status" value="1"/>
</dbReference>
<feature type="chain" id="PRO_5006901794" description="Laccase" evidence="8">
    <location>
        <begin position="20"/>
        <end position="523"/>
    </location>
</feature>
<dbReference type="AlphaFoldDB" id="A0A0W0FIG0"/>
<evidence type="ECO:0000256" key="4">
    <source>
        <dbReference type="ARBA" id="ARBA00023008"/>
    </source>
</evidence>
<dbReference type="Proteomes" id="UP000054988">
    <property type="component" value="Unassembled WGS sequence"/>
</dbReference>
<name>A0A0W0FIG0_MONRR</name>
<dbReference type="GO" id="GO:0016491">
    <property type="term" value="F:oxidoreductase activity"/>
    <property type="evidence" value="ECO:0007669"/>
    <property type="project" value="UniProtKB-KW"/>
</dbReference>
<evidence type="ECO:0000256" key="1">
    <source>
        <dbReference type="ARBA" id="ARBA00010609"/>
    </source>
</evidence>
<dbReference type="InterPro" id="IPR011707">
    <property type="entry name" value="Cu-oxidase-like_N"/>
</dbReference>
<dbReference type="FunFam" id="2.60.40.420:FF:000045">
    <property type="entry name" value="Laccase 2"/>
    <property type="match status" value="1"/>
</dbReference>
<evidence type="ECO:0008006" key="14">
    <source>
        <dbReference type="Google" id="ProtNLM"/>
    </source>
</evidence>
<dbReference type="InterPro" id="IPR002355">
    <property type="entry name" value="Cu_oxidase_Cu_BS"/>
</dbReference>
<dbReference type="PROSITE" id="PS00079">
    <property type="entry name" value="MULTICOPPER_OXIDASE1"/>
    <property type="match status" value="2"/>
</dbReference>
<feature type="region of interest" description="Disordered" evidence="7">
    <location>
        <begin position="318"/>
        <end position="337"/>
    </location>
</feature>
<accession>A0A0W0FIG0</accession>
<dbReference type="Pfam" id="PF07731">
    <property type="entry name" value="Cu-oxidase_2"/>
    <property type="match status" value="1"/>
</dbReference>
<evidence type="ECO:0000256" key="2">
    <source>
        <dbReference type="ARBA" id="ARBA00022723"/>
    </source>
</evidence>
<evidence type="ECO:0000256" key="3">
    <source>
        <dbReference type="ARBA" id="ARBA00023002"/>
    </source>
</evidence>
<dbReference type="GO" id="GO:0005507">
    <property type="term" value="F:copper ion binding"/>
    <property type="evidence" value="ECO:0007669"/>
    <property type="project" value="InterPro"/>
</dbReference>
<dbReference type="Pfam" id="PF07732">
    <property type="entry name" value="Cu-oxidase_3"/>
    <property type="match status" value="1"/>
</dbReference>
<evidence type="ECO:0000313" key="13">
    <source>
        <dbReference type="Proteomes" id="UP000054988"/>
    </source>
</evidence>
<dbReference type="InterPro" id="IPR011706">
    <property type="entry name" value="Cu-oxidase_C"/>
</dbReference>
<dbReference type="CDD" id="cd13903">
    <property type="entry name" value="CuRO_3_Tv-LCC_like"/>
    <property type="match status" value="1"/>
</dbReference>
<gene>
    <name evidence="12" type="ORF">WG66_11284</name>
</gene>
<proteinExistence type="inferred from homology"/>
<dbReference type="PANTHER" id="PTHR11709">
    <property type="entry name" value="MULTI-COPPER OXIDASE"/>
    <property type="match status" value="1"/>
</dbReference>
<protein>
    <recommendedName>
        <fullName evidence="14">Laccase</fullName>
    </recommendedName>
</protein>
<comment type="similarity">
    <text evidence="1">Belongs to the multicopper oxidase family.</text>
</comment>
<feature type="signal peptide" evidence="8">
    <location>
        <begin position="1"/>
        <end position="19"/>
    </location>
</feature>
<evidence type="ECO:0000256" key="8">
    <source>
        <dbReference type="SAM" id="SignalP"/>
    </source>
</evidence>
<evidence type="ECO:0000259" key="11">
    <source>
        <dbReference type="Pfam" id="PF07732"/>
    </source>
</evidence>
<evidence type="ECO:0000259" key="9">
    <source>
        <dbReference type="Pfam" id="PF00394"/>
    </source>
</evidence>
<feature type="domain" description="Plastocyanin-like" evidence="11">
    <location>
        <begin position="29"/>
        <end position="148"/>
    </location>
</feature>
<evidence type="ECO:0000256" key="6">
    <source>
        <dbReference type="ARBA" id="ARBA00023180"/>
    </source>
</evidence>
<comment type="caution">
    <text evidence="12">The sequence shown here is derived from an EMBL/GenBank/DDBJ whole genome shotgun (WGS) entry which is preliminary data.</text>
</comment>
<dbReference type="EMBL" id="LATX01001922">
    <property type="protein sequence ID" value="KTB36123.1"/>
    <property type="molecule type" value="Genomic_DNA"/>
</dbReference>
<dbReference type="Gene3D" id="2.60.40.420">
    <property type="entry name" value="Cupredoxins - blue copper proteins"/>
    <property type="match status" value="3"/>
</dbReference>
<dbReference type="PROSITE" id="PS00080">
    <property type="entry name" value="MULTICOPPER_OXIDASE2"/>
    <property type="match status" value="1"/>
</dbReference>
<reference evidence="12 13" key="1">
    <citation type="submission" date="2015-12" db="EMBL/GenBank/DDBJ databases">
        <title>Draft genome sequence of Moniliophthora roreri, the causal agent of frosty pod rot of cacao.</title>
        <authorList>
            <person name="Aime M.C."/>
            <person name="Diaz-Valderrama J.R."/>
            <person name="Kijpornyongpan T."/>
            <person name="Phillips-Mora W."/>
        </authorList>
    </citation>
    <scope>NUCLEOTIDE SEQUENCE [LARGE SCALE GENOMIC DNA]</scope>
    <source>
        <strain evidence="12 13">MCA 2952</strain>
    </source>
</reference>
<keyword evidence="8" id="KW-0732">Signal</keyword>
<dbReference type="InterPro" id="IPR045087">
    <property type="entry name" value="Cu-oxidase_fam"/>
</dbReference>
<evidence type="ECO:0000256" key="5">
    <source>
        <dbReference type="ARBA" id="ARBA00023157"/>
    </source>
</evidence>
<dbReference type="InterPro" id="IPR008972">
    <property type="entry name" value="Cupredoxin"/>
</dbReference>
<keyword evidence="2" id="KW-0479">Metal-binding</keyword>
<keyword evidence="5" id="KW-1015">Disulfide bond</keyword>
<evidence type="ECO:0000256" key="7">
    <source>
        <dbReference type="SAM" id="MobiDB-lite"/>
    </source>
</evidence>
<keyword evidence="3" id="KW-0560">Oxidoreductase</keyword>
<keyword evidence="6" id="KW-0325">Glycoprotein</keyword>
<dbReference type="PANTHER" id="PTHR11709:SF511">
    <property type="entry name" value="LACCASE"/>
    <property type="match status" value="1"/>
</dbReference>
<feature type="domain" description="Plastocyanin-like" evidence="9">
    <location>
        <begin position="160"/>
        <end position="315"/>
    </location>
</feature>
<dbReference type="InterPro" id="IPR033138">
    <property type="entry name" value="Cu_oxidase_CS"/>
</dbReference>
<evidence type="ECO:0000259" key="10">
    <source>
        <dbReference type="Pfam" id="PF07731"/>
    </source>
</evidence>
<organism evidence="12 13">
    <name type="scientific">Moniliophthora roreri</name>
    <name type="common">Frosty pod rot fungus</name>
    <name type="synonym">Monilia roreri</name>
    <dbReference type="NCBI Taxonomy" id="221103"/>
    <lineage>
        <taxon>Eukaryota</taxon>
        <taxon>Fungi</taxon>
        <taxon>Dikarya</taxon>
        <taxon>Basidiomycota</taxon>
        <taxon>Agaricomycotina</taxon>
        <taxon>Agaricomycetes</taxon>
        <taxon>Agaricomycetidae</taxon>
        <taxon>Agaricales</taxon>
        <taxon>Marasmiineae</taxon>
        <taxon>Marasmiaceae</taxon>
        <taxon>Moniliophthora</taxon>
    </lineage>
</organism>
<feature type="domain" description="Plastocyanin-like" evidence="10">
    <location>
        <begin position="374"/>
        <end position="493"/>
    </location>
</feature>
<dbReference type="eggNOG" id="KOG1263">
    <property type="taxonomic scope" value="Eukaryota"/>
</dbReference>
<keyword evidence="4" id="KW-0186">Copper</keyword>
<sequence length="523" mass="57276">MFSLLLGLLSLGYLPSGRAELRTFDLTIENRMLSPDGFERSVIVPNGTFPGPTFFVNKGDSVDIAMHNALTDPTMRRSTSIHWHGFFQARTSYADGPAFVNQCPVPPGQTFHYAFDTAGQTGNYWYHSHLSTQYCDGLRGAFIVYDPDDPLQDLYDVDDENTVITLADWYHTVAPDAQDKFFNTGTVPIPDSGLINGRGRFIGGPEVPFAVIMVEQGKRYRFRLISISCRPFHTFSIDGHNITAMEFDGVEHDPVTVQNVDIFAAQRVSVILNANQPIDNYWIRAPPTGGAAASAGGNPNFDPNLTKAILRYVGAPEVEPTTNTTGGTKLNEADMHPIASEGPGKLGSAPPDVALNLVISQPNPPFFDINGISYVSPTVPVLLQILSGAAQPQDFLPSEQIFVIPPNATIEVSIPGTGAHPFHLHGHNFDVIRTSNSNVTNFVNPPRRDVVAVNGGNMTFRFKSDNPGAWFLHCHIDWHLEAGLAIVFAETPAENIEGPHAQITPQDWEQLCPEYDALSPEEQ</sequence>
<dbReference type="InterPro" id="IPR001117">
    <property type="entry name" value="Cu-oxidase_2nd"/>
</dbReference>
<evidence type="ECO:0000313" key="12">
    <source>
        <dbReference type="EMBL" id="KTB36123.1"/>
    </source>
</evidence>